<feature type="transmembrane region" description="Helical" evidence="7">
    <location>
        <begin position="12"/>
        <end position="33"/>
    </location>
</feature>
<evidence type="ECO:0000256" key="5">
    <source>
        <dbReference type="ARBA" id="ARBA00022989"/>
    </source>
</evidence>
<dbReference type="AlphaFoldDB" id="A0A8J3EWJ4"/>
<evidence type="ECO:0000259" key="8">
    <source>
        <dbReference type="PROSITE" id="PS50850"/>
    </source>
</evidence>
<dbReference type="PROSITE" id="PS50850">
    <property type="entry name" value="MFS"/>
    <property type="match status" value="1"/>
</dbReference>
<dbReference type="Gene3D" id="1.20.1720.10">
    <property type="entry name" value="Multidrug resistance protein D"/>
    <property type="match status" value="1"/>
</dbReference>
<proteinExistence type="predicted"/>
<keyword evidence="6 7" id="KW-0472">Membrane</keyword>
<dbReference type="GO" id="GO:0022857">
    <property type="term" value="F:transmembrane transporter activity"/>
    <property type="evidence" value="ECO:0007669"/>
    <property type="project" value="InterPro"/>
</dbReference>
<dbReference type="Pfam" id="PF07690">
    <property type="entry name" value="MFS_1"/>
    <property type="match status" value="1"/>
</dbReference>
<feature type="transmembrane region" description="Helical" evidence="7">
    <location>
        <begin position="355"/>
        <end position="375"/>
    </location>
</feature>
<keyword evidence="2" id="KW-0813">Transport</keyword>
<keyword evidence="3" id="KW-1003">Cell membrane</keyword>
<dbReference type="GO" id="GO:0005886">
    <property type="term" value="C:plasma membrane"/>
    <property type="evidence" value="ECO:0007669"/>
    <property type="project" value="UniProtKB-SubCell"/>
</dbReference>
<dbReference type="Proteomes" id="UP000626244">
    <property type="component" value="Unassembled WGS sequence"/>
</dbReference>
<dbReference type="InterPro" id="IPR011701">
    <property type="entry name" value="MFS"/>
</dbReference>
<feature type="domain" description="Major facilitator superfamily (MFS) profile" evidence="8">
    <location>
        <begin position="11"/>
        <end position="491"/>
    </location>
</feature>
<feature type="transmembrane region" description="Helical" evidence="7">
    <location>
        <begin position="162"/>
        <end position="183"/>
    </location>
</feature>
<feature type="transmembrane region" description="Helical" evidence="7">
    <location>
        <begin position="329"/>
        <end position="349"/>
    </location>
</feature>
<feature type="transmembrane region" description="Helical" evidence="7">
    <location>
        <begin position="104"/>
        <end position="125"/>
    </location>
</feature>
<keyword evidence="4 7" id="KW-0812">Transmembrane</keyword>
<organism evidence="9 10">
    <name type="scientific">Gottfriedia solisilvae</name>
    <dbReference type="NCBI Taxonomy" id="1516104"/>
    <lineage>
        <taxon>Bacteria</taxon>
        <taxon>Bacillati</taxon>
        <taxon>Bacillota</taxon>
        <taxon>Bacilli</taxon>
        <taxon>Bacillales</taxon>
        <taxon>Bacillaceae</taxon>
        <taxon>Gottfriedia</taxon>
    </lineage>
</organism>
<evidence type="ECO:0000256" key="3">
    <source>
        <dbReference type="ARBA" id="ARBA00022475"/>
    </source>
</evidence>
<name>A0A8J3EWJ4_9BACI</name>
<reference evidence="10" key="1">
    <citation type="journal article" date="2019" name="Int. J. Syst. Evol. Microbiol.">
        <title>The Global Catalogue of Microorganisms (GCM) 10K type strain sequencing project: providing services to taxonomists for standard genome sequencing and annotation.</title>
        <authorList>
            <consortium name="The Broad Institute Genomics Platform"/>
            <consortium name="The Broad Institute Genome Sequencing Center for Infectious Disease"/>
            <person name="Wu L."/>
            <person name="Ma J."/>
        </authorList>
    </citation>
    <scope>NUCLEOTIDE SEQUENCE [LARGE SCALE GENOMIC DNA]</scope>
    <source>
        <strain evidence="10">CGMCC 1.14993</strain>
    </source>
</reference>
<dbReference type="InterPro" id="IPR004638">
    <property type="entry name" value="EmrB-like"/>
</dbReference>
<gene>
    <name evidence="9" type="ORF">GCM10007380_10160</name>
</gene>
<feature type="transmembrane region" description="Helical" evidence="7">
    <location>
        <begin position="76"/>
        <end position="98"/>
    </location>
</feature>
<dbReference type="PANTHER" id="PTHR23501:SF170">
    <property type="entry name" value="MULTIDRUG RESISTANCE PROTEIN 3"/>
    <property type="match status" value="1"/>
</dbReference>
<protein>
    <submittedName>
        <fullName evidence="9">MFS transporter</fullName>
    </submittedName>
</protein>
<evidence type="ECO:0000256" key="6">
    <source>
        <dbReference type="ARBA" id="ARBA00023136"/>
    </source>
</evidence>
<dbReference type="PANTHER" id="PTHR23501">
    <property type="entry name" value="MAJOR FACILITATOR SUPERFAMILY"/>
    <property type="match status" value="1"/>
</dbReference>
<dbReference type="Gene3D" id="1.20.1250.20">
    <property type="entry name" value="MFS general substrate transporter like domains"/>
    <property type="match status" value="1"/>
</dbReference>
<dbReference type="OrthoDB" id="9807274at2"/>
<dbReference type="FunFam" id="1.20.1720.10:FF:000004">
    <property type="entry name" value="EmrB/QacA family drug resistance transporter"/>
    <property type="match status" value="1"/>
</dbReference>
<dbReference type="PRINTS" id="PR01036">
    <property type="entry name" value="TCRTETB"/>
</dbReference>
<feature type="transmembrane region" description="Helical" evidence="7">
    <location>
        <begin position="137"/>
        <end position="156"/>
    </location>
</feature>
<keyword evidence="5 7" id="KW-1133">Transmembrane helix</keyword>
<feature type="transmembrane region" description="Helical" evidence="7">
    <location>
        <begin position="301"/>
        <end position="322"/>
    </location>
</feature>
<evidence type="ECO:0000256" key="7">
    <source>
        <dbReference type="SAM" id="Phobius"/>
    </source>
</evidence>
<feature type="transmembrane region" description="Helical" evidence="7">
    <location>
        <begin position="468"/>
        <end position="487"/>
    </location>
</feature>
<feature type="transmembrane region" description="Helical" evidence="7">
    <location>
        <begin position="226"/>
        <end position="245"/>
    </location>
</feature>
<evidence type="ECO:0000313" key="9">
    <source>
        <dbReference type="EMBL" id="GGI11900.1"/>
    </source>
</evidence>
<keyword evidence="10" id="KW-1185">Reference proteome</keyword>
<feature type="transmembrane region" description="Helical" evidence="7">
    <location>
        <begin position="45"/>
        <end position="64"/>
    </location>
</feature>
<comment type="subcellular location">
    <subcellularLocation>
        <location evidence="1">Cell membrane</location>
        <topology evidence="1">Multi-pass membrane protein</topology>
    </subcellularLocation>
</comment>
<sequence>MQKRETKLVPVMIALLLGIFFASLDNTIVSTAMPTMLKDLGGYDQFVWVTSAYLVTEMAGMPIFGKLSDMYGRKRFFMLGIILFLLGSILCGTAQSIVQLSIYRAIQGIGGSALMPIAFSIIWDVFPVEKRGKMSGIFGAVFGLSSVLGPLIGAYITDYIDWRFIFYINIPFGLLTLGLISFYYKESTNHQKQQIDWWGATTFVISIVSLMFALELGGKEYAWDSIQILGLFGAFAVFFIIFLFIERKVPEPIISFEMFKMRLFAASNFVGLFYGAAFIAATIYIPIFIQFVQGGTATNSGLVLLPMMVSVSISAAFGGALANKTSYRNLMAGSVVLLLAGILCLGTLSPDTTKFQIVLYMIIVGLGVGVSFSVLGMAAMHHFDNENRGSASSTNSFLRALGMTVGITVFGVIQRNVFSDKISSALGNSGAPQNLDINQALTPEASKMIPAPVLDKISEVFATSIAHTFLWTLIPVGLAMISIFLMGNEKLSNKELPQSNAS</sequence>
<dbReference type="NCBIfam" id="TIGR00711">
    <property type="entry name" value="efflux_EmrB"/>
    <property type="match status" value="1"/>
</dbReference>
<accession>A0A8J3EWJ4</accession>
<dbReference type="EMBL" id="BMHB01000001">
    <property type="protein sequence ID" value="GGI11900.1"/>
    <property type="molecule type" value="Genomic_DNA"/>
</dbReference>
<dbReference type="RefSeq" id="WP_087999238.1">
    <property type="nucleotide sequence ID" value="NZ_BMHB01000001.1"/>
</dbReference>
<evidence type="ECO:0000256" key="4">
    <source>
        <dbReference type="ARBA" id="ARBA00022692"/>
    </source>
</evidence>
<feature type="transmembrane region" description="Helical" evidence="7">
    <location>
        <begin position="396"/>
        <end position="413"/>
    </location>
</feature>
<dbReference type="CDD" id="cd17502">
    <property type="entry name" value="MFS_Azr1_MDR_like"/>
    <property type="match status" value="1"/>
</dbReference>
<feature type="transmembrane region" description="Helical" evidence="7">
    <location>
        <begin position="266"/>
        <end position="289"/>
    </location>
</feature>
<dbReference type="SUPFAM" id="SSF103473">
    <property type="entry name" value="MFS general substrate transporter"/>
    <property type="match status" value="1"/>
</dbReference>
<dbReference type="InterPro" id="IPR020846">
    <property type="entry name" value="MFS_dom"/>
</dbReference>
<feature type="transmembrane region" description="Helical" evidence="7">
    <location>
        <begin position="195"/>
        <end position="214"/>
    </location>
</feature>
<evidence type="ECO:0000256" key="1">
    <source>
        <dbReference type="ARBA" id="ARBA00004651"/>
    </source>
</evidence>
<comment type="caution">
    <text evidence="9">The sequence shown here is derived from an EMBL/GenBank/DDBJ whole genome shotgun (WGS) entry which is preliminary data.</text>
</comment>
<evidence type="ECO:0000313" key="10">
    <source>
        <dbReference type="Proteomes" id="UP000626244"/>
    </source>
</evidence>
<evidence type="ECO:0000256" key="2">
    <source>
        <dbReference type="ARBA" id="ARBA00022448"/>
    </source>
</evidence>
<dbReference type="InterPro" id="IPR036259">
    <property type="entry name" value="MFS_trans_sf"/>
</dbReference>